<dbReference type="PANTHER" id="PTHR30435:SF18">
    <property type="entry name" value="FLAGELLAR BASAL-BODY ROD PROTEIN FLGF"/>
    <property type="match status" value="1"/>
</dbReference>
<organism evidence="10">
    <name type="scientific">Candidatus Nitricoxidivorans perseverans</name>
    <dbReference type="NCBI Taxonomy" id="2975601"/>
    <lineage>
        <taxon>Bacteria</taxon>
        <taxon>Pseudomonadati</taxon>
        <taxon>Pseudomonadota</taxon>
        <taxon>Betaproteobacteria</taxon>
        <taxon>Nitrosomonadales</taxon>
        <taxon>Sterolibacteriaceae</taxon>
        <taxon>Candidatus Nitricoxidivorans</taxon>
    </lineage>
</organism>
<evidence type="ECO:0000256" key="1">
    <source>
        <dbReference type="ARBA" id="ARBA00004117"/>
    </source>
</evidence>
<dbReference type="InterPro" id="IPR001444">
    <property type="entry name" value="Flag_bb_rod_N"/>
</dbReference>
<evidence type="ECO:0000256" key="2">
    <source>
        <dbReference type="ARBA" id="ARBA00009677"/>
    </source>
</evidence>
<dbReference type="NCBIfam" id="TIGR03506">
    <property type="entry name" value="FlgEFG_subfam"/>
    <property type="match status" value="1"/>
</dbReference>
<dbReference type="InterPro" id="IPR020013">
    <property type="entry name" value="Flagellar_FlgE/F/G"/>
</dbReference>
<keyword evidence="10" id="KW-0282">Flagellum</keyword>
<keyword evidence="10" id="KW-0966">Cell projection</keyword>
<dbReference type="Pfam" id="PF22692">
    <property type="entry name" value="LlgE_F_G_D1"/>
    <property type="match status" value="1"/>
</dbReference>
<dbReference type="Pfam" id="PF06429">
    <property type="entry name" value="Flg_bbr_C"/>
    <property type="match status" value="1"/>
</dbReference>
<dbReference type="InterPro" id="IPR037925">
    <property type="entry name" value="FlgE/F/G-like"/>
</dbReference>
<dbReference type="EMBL" id="CP107246">
    <property type="protein sequence ID" value="WIM06740.1"/>
    <property type="molecule type" value="Genomic_DNA"/>
</dbReference>
<dbReference type="NCBIfam" id="NF009280">
    <property type="entry name" value="PRK12640.1"/>
    <property type="match status" value="1"/>
</dbReference>
<reference evidence="10" key="1">
    <citation type="journal article" date="2023" name="Nat. Microbiol.">
        <title>Enrichment and characterization of a nitric oxide-reducing microbial community in a continuous bioreactor.</title>
        <authorList>
            <person name="Garrido-Amador P."/>
            <person name="Stortenbeker N."/>
            <person name="Wessels H.J.C.T."/>
            <person name="Speth D.R."/>
            <person name="Garcia-Heredia I."/>
            <person name="Kartal B."/>
        </authorList>
    </citation>
    <scope>NUCLEOTIDE SEQUENCE</scope>
    <source>
        <strain evidence="10">MAG1</strain>
    </source>
</reference>
<accession>A0AA49FN29</accession>
<evidence type="ECO:0000256" key="6">
    <source>
        <dbReference type="RuleBase" id="RU362116"/>
    </source>
</evidence>
<feature type="domain" description="Flagellar hook protein FlgE/F/G-like D1" evidence="9">
    <location>
        <begin position="87"/>
        <end position="152"/>
    </location>
</feature>
<evidence type="ECO:0000259" key="7">
    <source>
        <dbReference type="Pfam" id="PF00460"/>
    </source>
</evidence>
<dbReference type="PANTHER" id="PTHR30435">
    <property type="entry name" value="FLAGELLAR PROTEIN"/>
    <property type="match status" value="1"/>
</dbReference>
<dbReference type="InterPro" id="IPR053967">
    <property type="entry name" value="LlgE_F_G-like_D1"/>
</dbReference>
<evidence type="ECO:0000259" key="9">
    <source>
        <dbReference type="Pfam" id="PF22692"/>
    </source>
</evidence>
<keyword evidence="10" id="KW-0969">Cilium</keyword>
<dbReference type="NCBIfam" id="TIGR02490">
    <property type="entry name" value="flgF"/>
    <property type="match status" value="1"/>
</dbReference>
<evidence type="ECO:0000313" key="10">
    <source>
        <dbReference type="EMBL" id="WIM06740.1"/>
    </source>
</evidence>
<dbReference type="GO" id="GO:0030694">
    <property type="term" value="C:bacterial-type flagellum basal body, rod"/>
    <property type="evidence" value="ECO:0007669"/>
    <property type="project" value="UniProtKB-UniRule"/>
</dbReference>
<dbReference type="AlphaFoldDB" id="A0AA49FN29"/>
<protein>
    <recommendedName>
        <fullName evidence="5 6">Flagellar basal-body rod protein FlgF</fullName>
    </recommendedName>
</protein>
<proteinExistence type="inferred from homology"/>
<comment type="similarity">
    <text evidence="2 6">Belongs to the flagella basal body rod proteins family.</text>
</comment>
<feature type="domain" description="Flagellar basal-body/hook protein C-terminal" evidence="8">
    <location>
        <begin position="204"/>
        <end position="248"/>
    </location>
</feature>
<feature type="domain" description="Flagellar basal body rod protein N-terminal" evidence="7">
    <location>
        <begin position="5"/>
        <end position="35"/>
    </location>
</feature>
<keyword evidence="3 6" id="KW-0975">Bacterial flagellum</keyword>
<dbReference type="Pfam" id="PF00460">
    <property type="entry name" value="Flg_bb_rod"/>
    <property type="match status" value="1"/>
</dbReference>
<dbReference type="GO" id="GO:0071978">
    <property type="term" value="P:bacterial-type flagellum-dependent swarming motility"/>
    <property type="evidence" value="ECO:0007669"/>
    <property type="project" value="TreeGrafter"/>
</dbReference>
<dbReference type="SUPFAM" id="SSF117143">
    <property type="entry name" value="Flagellar hook protein flgE"/>
    <property type="match status" value="1"/>
</dbReference>
<comment type="subunit">
    <text evidence="4 6">The basal body constitutes a major portion of the flagellar organelle and consists of five rings (E,L,P,S, and M) mounted on a central rod. The rod consists of about 26 subunits of FlgG in the distal portion, and FlgB, FlgC and FlgF are thought to build up the proximal portion of the rod with about 6 subunits each.</text>
</comment>
<dbReference type="InterPro" id="IPR012836">
    <property type="entry name" value="FlgF"/>
</dbReference>
<dbReference type="InterPro" id="IPR010930">
    <property type="entry name" value="Flg_bb/hook_C_dom"/>
</dbReference>
<gene>
    <name evidence="10" type="primary">flgF</name>
    <name evidence="10" type="ORF">OHM77_05600</name>
</gene>
<evidence type="ECO:0000259" key="8">
    <source>
        <dbReference type="Pfam" id="PF06429"/>
    </source>
</evidence>
<evidence type="ECO:0000256" key="4">
    <source>
        <dbReference type="ARBA" id="ARBA00038560"/>
    </source>
</evidence>
<evidence type="ECO:0000256" key="5">
    <source>
        <dbReference type="ARBA" id="ARBA00040228"/>
    </source>
</evidence>
<dbReference type="KEGG" id="npv:OHM77_05600"/>
<dbReference type="Proteomes" id="UP001234916">
    <property type="component" value="Chromosome"/>
</dbReference>
<evidence type="ECO:0000256" key="3">
    <source>
        <dbReference type="ARBA" id="ARBA00023143"/>
    </source>
</evidence>
<comment type="subcellular location">
    <subcellularLocation>
        <location evidence="1 6">Bacterial flagellum basal body</location>
    </subcellularLocation>
</comment>
<sequence>MDRLLYTAMSGASGTLSRQAAVAHNLANVTSTGYRAEEHRLRAVQVQAQGASRATALPTRAFAVDASTHTDFTPGPIMHTGRALDIAIEGRGWLALAMDDGTEAYTRNGSLELSVNGVLQTRAGIPVQGDGGPITVPPDVRIFVAQDGTISVVPESGAQNTVNVIGRLKLVNPPEGELARGGDGLFRLNTGDPAPMDEKVRAASGYIENSNVNPVDQMVAMISLARQFEMQMKMISSADQNDRTAAQILSAR</sequence>
<name>A0AA49FN29_9PROT</name>